<dbReference type="PANTHER" id="PTHR47775:SF1">
    <property type="entry name" value="BUD SITE SELECTION PROTEIN 14"/>
    <property type="match status" value="1"/>
</dbReference>
<feature type="compositionally biased region" description="Basic and acidic residues" evidence="3">
    <location>
        <begin position="410"/>
        <end position="446"/>
    </location>
</feature>
<feature type="compositionally biased region" description="Polar residues" evidence="3">
    <location>
        <begin position="469"/>
        <end position="479"/>
    </location>
</feature>
<dbReference type="InterPro" id="IPR001452">
    <property type="entry name" value="SH3_domain"/>
</dbReference>
<protein>
    <submittedName>
        <fullName evidence="5">SH3 domain-containing protein</fullName>
    </submittedName>
</protein>
<organism evidence="5 6">
    <name type="scientific">Coccidioides immitis (strain RS)</name>
    <name type="common">Valley fever fungus</name>
    <dbReference type="NCBI Taxonomy" id="246410"/>
    <lineage>
        <taxon>Eukaryota</taxon>
        <taxon>Fungi</taxon>
        <taxon>Dikarya</taxon>
        <taxon>Ascomycota</taxon>
        <taxon>Pezizomycotina</taxon>
        <taxon>Eurotiomycetes</taxon>
        <taxon>Eurotiomycetidae</taxon>
        <taxon>Onygenales</taxon>
        <taxon>Onygenaceae</taxon>
        <taxon>Coccidioides</taxon>
    </lineage>
</organism>
<dbReference type="GeneID" id="4558274"/>
<dbReference type="Pfam" id="PF00018">
    <property type="entry name" value="SH3_1"/>
    <property type="match status" value="1"/>
</dbReference>
<dbReference type="GO" id="GO:0015630">
    <property type="term" value="C:microtubule cytoskeleton"/>
    <property type="evidence" value="ECO:0007669"/>
    <property type="project" value="TreeGrafter"/>
</dbReference>
<dbReference type="InParanoid" id="J3K1I8"/>
<evidence type="ECO:0000256" key="1">
    <source>
        <dbReference type="ARBA" id="ARBA00022443"/>
    </source>
</evidence>
<reference evidence="6" key="1">
    <citation type="journal article" date="2009" name="Genome Res.">
        <title>Comparative genomic analyses of the human fungal pathogens Coccidioides and their relatives.</title>
        <authorList>
            <person name="Sharpton T.J."/>
            <person name="Stajich J.E."/>
            <person name="Rounsley S.D."/>
            <person name="Gardner M.J."/>
            <person name="Wortman J.R."/>
            <person name="Jordar V.S."/>
            <person name="Maiti R."/>
            <person name="Kodira C.D."/>
            <person name="Neafsey D.E."/>
            <person name="Zeng Q."/>
            <person name="Hung C.-Y."/>
            <person name="McMahan C."/>
            <person name="Muszewska A."/>
            <person name="Grynberg M."/>
            <person name="Mandel M.A."/>
            <person name="Kellner E.M."/>
            <person name="Barker B.M."/>
            <person name="Galgiani J.N."/>
            <person name="Orbach M.J."/>
            <person name="Kirkland T.N."/>
            <person name="Cole G.T."/>
            <person name="Henn M.R."/>
            <person name="Birren B.W."/>
            <person name="Taylor J.W."/>
        </authorList>
    </citation>
    <scope>NUCLEOTIDE SEQUENCE [LARGE SCALE GENOMIC DNA]</scope>
    <source>
        <strain evidence="6">RS</strain>
    </source>
</reference>
<dbReference type="FunFam" id="2.30.30.40:FF:000035">
    <property type="entry name" value="SH3 domain containing protein"/>
    <property type="match status" value="1"/>
</dbReference>
<dbReference type="SUPFAM" id="SSF50044">
    <property type="entry name" value="SH3-domain"/>
    <property type="match status" value="1"/>
</dbReference>
<dbReference type="Proteomes" id="UP000001261">
    <property type="component" value="Unassembled WGS sequence"/>
</dbReference>
<dbReference type="OrthoDB" id="196165at2759"/>
<dbReference type="GO" id="GO:0008104">
    <property type="term" value="P:intracellular protein localization"/>
    <property type="evidence" value="ECO:0007669"/>
    <property type="project" value="TreeGrafter"/>
</dbReference>
<dbReference type="AlphaFoldDB" id="J3K1I8"/>
<evidence type="ECO:0000256" key="3">
    <source>
        <dbReference type="SAM" id="MobiDB-lite"/>
    </source>
</evidence>
<feature type="compositionally biased region" description="Basic and acidic residues" evidence="3">
    <location>
        <begin position="25"/>
        <end position="42"/>
    </location>
</feature>
<feature type="region of interest" description="Disordered" evidence="3">
    <location>
        <begin position="1"/>
        <end position="42"/>
    </location>
</feature>
<proteinExistence type="predicted"/>
<feature type="compositionally biased region" description="Basic and acidic residues" evidence="3">
    <location>
        <begin position="367"/>
        <end position="390"/>
    </location>
</feature>
<dbReference type="KEGG" id="cim:CIMG_09054"/>
<feature type="compositionally biased region" description="Basic and acidic residues" evidence="3">
    <location>
        <begin position="564"/>
        <end position="580"/>
    </location>
</feature>
<dbReference type="PANTHER" id="PTHR47775">
    <property type="entry name" value="BUD SITE SELECTION PROTEIN 14"/>
    <property type="match status" value="1"/>
</dbReference>
<feature type="compositionally biased region" description="Basic and acidic residues" evidence="3">
    <location>
        <begin position="65"/>
        <end position="75"/>
    </location>
</feature>
<dbReference type="GO" id="GO:0051286">
    <property type="term" value="C:cell tip"/>
    <property type="evidence" value="ECO:0007669"/>
    <property type="project" value="TreeGrafter"/>
</dbReference>
<dbReference type="EMBL" id="GG704915">
    <property type="protein sequence ID" value="EAS27850.3"/>
    <property type="molecule type" value="Genomic_DNA"/>
</dbReference>
<dbReference type="RefSeq" id="XP_001239433.1">
    <property type="nucleotide sequence ID" value="XM_001239432.2"/>
</dbReference>
<dbReference type="InterPro" id="IPR036028">
    <property type="entry name" value="SH3-like_dom_sf"/>
</dbReference>
<feature type="compositionally biased region" description="Polar residues" evidence="3">
    <location>
        <begin position="605"/>
        <end position="619"/>
    </location>
</feature>
<keyword evidence="1 2" id="KW-0728">SH3 domain</keyword>
<sequence>MTRPQISRAETADLQESLSPSPHGRHQDQALRNAERDTPDEIADLRRDVHHRIDEEYNYSDQDDPDHLNGLHGDRMGGYQQYLEEDAADDDMDDHLDDDMLDKISSSPSIDDEDIDFEFVYALHTFFATVEGQANATKGDTMVLLDDSNSYWWLVRVVKDGSIGYLPAEHIETPTERVARFNKHRNIDLSATMLSDNAEKPKNSLKKAIRRRNAKTVTFASPTYFEASDIDYSTEEEDIDDQLFDEEGIREEEGEGEYESERSDIQVIREESSMGNMKVEPLRPKPQADRDPSQPQDEESTDRTSDQTRDSEESANQQEEFRHGRSRNGVFRNTDSFFKDDTVETKKISLTPNLLRDDANESSQVTDTKETRGRGSFEALIGDRSKDEKKRKEKKSGMLSGLFKRKDRKSKAFEDDGEEHEKVSEESARSSTERKLSTESLKEETPPSKPQAAPQRHPSKLQKQPRGGSPQTVDSTTPSKNHKSSVRAVAPDLNGDTNPAIHTSPSEPRHDPSFTTTTATSASDSVSNSAVSSPLSPSFQNTPAPSVDVVDKPAELSIRAVAPLKEENNPMSPKESHESGSRGPSLDIQGVNDLPVLSTKRLSNDDGSISTRSLSQPSSDILDIHQTKTDTTAPASTVVSPVHSPIWNDAGLRAYLEDGSDIRDLIIIVHDKSNVLPAGPDHPVTGNLFKDESRSLNEMSSRLDDMLNGWLARKSTVAVK</sequence>
<dbReference type="GO" id="GO:0030950">
    <property type="term" value="P:establishment or maintenance of actin cytoskeleton polarity"/>
    <property type="evidence" value="ECO:0007669"/>
    <property type="project" value="TreeGrafter"/>
</dbReference>
<name>J3K1I8_COCIM</name>
<evidence type="ECO:0000256" key="2">
    <source>
        <dbReference type="PROSITE-ProRule" id="PRU00192"/>
    </source>
</evidence>
<dbReference type="InterPro" id="IPR053039">
    <property type="entry name" value="Polarity_Bud-Selection_Reg"/>
</dbReference>
<dbReference type="STRING" id="246410.J3K1I8"/>
<dbReference type="SMART" id="SM00326">
    <property type="entry name" value="SH3"/>
    <property type="match status" value="1"/>
</dbReference>
<feature type="compositionally biased region" description="Basic and acidic residues" evidence="3">
    <location>
        <begin position="280"/>
        <end position="292"/>
    </location>
</feature>
<keyword evidence="6" id="KW-1185">Reference proteome</keyword>
<evidence type="ECO:0000313" key="6">
    <source>
        <dbReference type="Proteomes" id="UP000001261"/>
    </source>
</evidence>
<dbReference type="PROSITE" id="PS50002">
    <property type="entry name" value="SH3"/>
    <property type="match status" value="1"/>
</dbReference>
<dbReference type="OMA" id="MTRPHII"/>
<reference evidence="6" key="2">
    <citation type="journal article" date="2010" name="Genome Res.">
        <title>Population genomic sequencing of Coccidioides fungi reveals recent hybridization and transposon control.</title>
        <authorList>
            <person name="Neafsey D.E."/>
            <person name="Barker B.M."/>
            <person name="Sharpton T.J."/>
            <person name="Stajich J.E."/>
            <person name="Park D.J."/>
            <person name="Whiston E."/>
            <person name="Hung C.-Y."/>
            <person name="McMahan C."/>
            <person name="White J."/>
            <person name="Sykes S."/>
            <person name="Heiman D."/>
            <person name="Young S."/>
            <person name="Zeng Q."/>
            <person name="Abouelleil A."/>
            <person name="Aftuck L."/>
            <person name="Bessette D."/>
            <person name="Brown A."/>
            <person name="FitzGerald M."/>
            <person name="Lui A."/>
            <person name="Macdonald J.P."/>
            <person name="Priest M."/>
            <person name="Orbach M.J."/>
            <person name="Galgiani J.N."/>
            <person name="Kirkland T.N."/>
            <person name="Cole G.T."/>
            <person name="Birren B.W."/>
            <person name="Henn M.R."/>
            <person name="Taylor J.W."/>
            <person name="Rounsley S.D."/>
        </authorList>
    </citation>
    <scope>GENOME REANNOTATION</scope>
    <source>
        <strain evidence="6">RS</strain>
    </source>
</reference>
<feature type="region of interest" description="Disordered" evidence="3">
    <location>
        <begin position="57"/>
        <end position="76"/>
    </location>
</feature>
<dbReference type="VEuPathDB" id="FungiDB:CIMG_09054"/>
<evidence type="ECO:0000259" key="4">
    <source>
        <dbReference type="PROSITE" id="PS50002"/>
    </source>
</evidence>
<feature type="compositionally biased region" description="Polar residues" evidence="3">
    <location>
        <begin position="495"/>
        <end position="506"/>
    </location>
</feature>
<feature type="compositionally biased region" description="Basic and acidic residues" evidence="3">
    <location>
        <begin position="337"/>
        <end position="347"/>
    </location>
</feature>
<feature type="region of interest" description="Disordered" evidence="3">
    <location>
        <begin position="270"/>
        <end position="620"/>
    </location>
</feature>
<evidence type="ECO:0000313" key="5">
    <source>
        <dbReference type="EMBL" id="EAS27850.3"/>
    </source>
</evidence>
<gene>
    <name evidence="5" type="ORF">CIMG_09054</name>
</gene>
<dbReference type="Gene3D" id="2.30.30.40">
    <property type="entry name" value="SH3 Domains"/>
    <property type="match status" value="1"/>
</dbReference>
<feature type="compositionally biased region" description="Low complexity" evidence="3">
    <location>
        <begin position="513"/>
        <end position="538"/>
    </location>
</feature>
<feature type="domain" description="SH3" evidence="4">
    <location>
        <begin position="115"/>
        <end position="176"/>
    </location>
</feature>
<accession>J3K1I8</accession>
<feature type="compositionally biased region" description="Basic and acidic residues" evidence="3">
    <location>
        <begin position="301"/>
        <end position="312"/>
    </location>
</feature>